<evidence type="ECO:0000259" key="3">
    <source>
        <dbReference type="Pfam" id="PF23643"/>
    </source>
</evidence>
<dbReference type="InterPro" id="IPR055428">
    <property type="entry name" value="TRAPPC13_C"/>
</dbReference>
<dbReference type="Pfam" id="PF23643">
    <property type="entry name" value="TRAPPC13_C"/>
    <property type="match status" value="1"/>
</dbReference>
<feature type="domain" description="Trafficking protein particle complex subunit 11" evidence="2">
    <location>
        <begin position="474"/>
        <end position="573"/>
    </location>
</feature>
<dbReference type="InterPro" id="IPR021773">
    <property type="entry name" value="TPC11"/>
</dbReference>
<dbReference type="InterPro" id="IPR011990">
    <property type="entry name" value="TPR-like_helical_dom_sf"/>
</dbReference>
<keyword evidence="5" id="KW-1185">Reference proteome</keyword>
<evidence type="ECO:0000259" key="2">
    <source>
        <dbReference type="Pfam" id="PF11817"/>
    </source>
</evidence>
<evidence type="ECO:0000313" key="5">
    <source>
        <dbReference type="Proteomes" id="UP001214628"/>
    </source>
</evidence>
<dbReference type="EMBL" id="CP118375">
    <property type="protein sequence ID" value="WFD41674.1"/>
    <property type="molecule type" value="Genomic_DNA"/>
</dbReference>
<gene>
    <name evidence="4" type="ORF">MPSI1_000306</name>
</gene>
<proteinExistence type="predicted"/>
<accession>A0AAF0F7W3</accession>
<reference evidence="4" key="1">
    <citation type="submission" date="2023-02" db="EMBL/GenBank/DDBJ databases">
        <title>Mating type loci evolution in Malassezia.</title>
        <authorList>
            <person name="Coelho M.A."/>
        </authorList>
    </citation>
    <scope>NUCLEOTIDE SEQUENCE</scope>
    <source>
        <strain evidence="4">CBS 14136</strain>
    </source>
</reference>
<evidence type="ECO:0008006" key="6">
    <source>
        <dbReference type="Google" id="ProtNLM"/>
    </source>
</evidence>
<protein>
    <recommendedName>
        <fullName evidence="6">Trafficking protein particle complex subunit 11 domain-containing protein</fullName>
    </recommendedName>
</protein>
<dbReference type="PANTHER" id="PTHR14374:SF0">
    <property type="entry name" value="TRAFFICKING PROTEIN PARTICLE COMPLEX SUBUNIT 11"/>
    <property type="match status" value="1"/>
</dbReference>
<evidence type="ECO:0000313" key="4">
    <source>
        <dbReference type="EMBL" id="WFD41674.1"/>
    </source>
</evidence>
<dbReference type="Pfam" id="PF11817">
    <property type="entry name" value="Foie-gras_1"/>
    <property type="match status" value="2"/>
</dbReference>
<dbReference type="PANTHER" id="PTHR14374">
    <property type="entry name" value="FOIE GRAS"/>
    <property type="match status" value="1"/>
</dbReference>
<sequence length="1127" mass="125748">MDSYPAELIVQLQPFILVTGIIGDKEGIPRNTLLQKLPQPFERYPDLSRSLADTFTKHGKTKVWSPPQEAPNFHFALSGPAYRYPPAKSRANIRNVSDLGRRALSSLPPRSHLSPLQVGSPLFPDGILSPAWIRKHLEYIPSVQIVFYVLPEASVSEDAALIEAMTEMRTQNRIRGIRHVAVLLANRADLSRNESDTRITHIRKMAGLDERASFFVLPTETSDLGAFVLVLKRSLYEPALEYYRERARHVRRNRARYPPPPSITQPILAAASAAGVLRPGPVNILGSVGWTVRTATKLGVFAEMQYEINDALSQYGEAYECLMHACLANTKVLAPRTKRWAEAKVLADTLSLKLIKLHLYRQAIPQAMNQYQRHIRHIAELSTGWGISTSTYEFWSWLTKQFQILGDLILHATRPTEYSERLSLNLLSGVSNGIPGAFMAQPGTHFYHAALCTLERAERFRSSQDNDDLPNYAKEAQIDHIALSVDLFTAAYEAYKQTNRNRHMYLMAARIAMTYFSAARYSDALPYLDRALRWYRRSRWTVPRFMLVNYAAQSAIAEGDERAAVMYLLELMQDVPEEVSSMQHEILTSLRKLLTANRAQSESEQDLRTNGSSDSASEQSNEALSMIPGSANPLLVSAVFARHRVIEMTPVGFQLVLRKKSFPVVLETLRVFMEGQAEPFLKIDFANHDPAHESEPTRATTFDAGSIDLNSSTEISVMFGTDNLAIVTGAFEGHAGHYILSSALLKVITSVGQVEVPLNIQPGLHWLLQGRSGCQILTLPPSERPNEAIVDVAVPTLEMWHPEKMYSGEICAINVEIGNTLDHGMFVLSNDTVMVGAGLANDVKSLEHSGSLSVDRLEVKTGKSTVYLRAPQSPGSLYVRLYGMASREPERAPVSHVDYCVQVENAFEVRVHLSWTPSLVPRYGHLTTEIDYTGDDSILFEDVLVETGVSHCVQSSAPLGIEEQTVWDKGNRTVLIIPLTEQLGGTNENASLNLIWRRDKTCAKSCTRFSLASIAPPPPNPIDVVIKAPGSTKLESPSTVQITLSNSTMMPVDLILEIDQDDTFFLAGWRRHRVSMLLPNEQRDIHLILIPRFVGLHTIPRVRVFEMRTDMDAIPINTPAPGVINVE</sequence>
<dbReference type="SUPFAM" id="SSF48452">
    <property type="entry name" value="TPR-like"/>
    <property type="match status" value="1"/>
</dbReference>
<dbReference type="AlphaFoldDB" id="A0AAF0F7W3"/>
<evidence type="ECO:0000256" key="1">
    <source>
        <dbReference type="SAM" id="MobiDB-lite"/>
    </source>
</evidence>
<organism evidence="4 5">
    <name type="scientific">Malassezia psittaci</name>
    <dbReference type="NCBI Taxonomy" id="1821823"/>
    <lineage>
        <taxon>Eukaryota</taxon>
        <taxon>Fungi</taxon>
        <taxon>Dikarya</taxon>
        <taxon>Basidiomycota</taxon>
        <taxon>Ustilaginomycotina</taxon>
        <taxon>Malasseziomycetes</taxon>
        <taxon>Malasseziales</taxon>
        <taxon>Malasseziaceae</taxon>
        <taxon>Malassezia</taxon>
    </lineage>
</organism>
<feature type="region of interest" description="Disordered" evidence="1">
    <location>
        <begin position="598"/>
        <end position="622"/>
    </location>
</feature>
<name>A0AAF0F7W3_9BASI</name>
<dbReference type="Proteomes" id="UP001214628">
    <property type="component" value="Chromosome 1"/>
</dbReference>
<feature type="domain" description="Trafficking protein particle complex subunit 13 C-terminal" evidence="3">
    <location>
        <begin position="1029"/>
        <end position="1109"/>
    </location>
</feature>
<feature type="domain" description="Trafficking protein particle complex subunit 11" evidence="2">
    <location>
        <begin position="339"/>
        <end position="463"/>
    </location>
</feature>